<dbReference type="GO" id="GO:0045892">
    <property type="term" value="P:negative regulation of DNA-templated transcription"/>
    <property type="evidence" value="ECO:0007669"/>
    <property type="project" value="TreeGrafter"/>
</dbReference>
<protein>
    <submittedName>
        <fullName evidence="5">Phosphonate metabolism transcriptional regulator PhnF</fullName>
    </submittedName>
</protein>
<keyword evidence="1" id="KW-0805">Transcription regulation</keyword>
<organism evidence="5 6">
    <name type="scientific">Achromobacter aloeverae</name>
    <dbReference type="NCBI Taxonomy" id="1750518"/>
    <lineage>
        <taxon>Bacteria</taxon>
        <taxon>Pseudomonadati</taxon>
        <taxon>Pseudomonadota</taxon>
        <taxon>Betaproteobacteria</taxon>
        <taxon>Burkholderiales</taxon>
        <taxon>Alcaligenaceae</taxon>
        <taxon>Achromobacter</taxon>
    </lineage>
</organism>
<evidence type="ECO:0000256" key="2">
    <source>
        <dbReference type="ARBA" id="ARBA00023125"/>
    </source>
</evidence>
<evidence type="ECO:0000256" key="3">
    <source>
        <dbReference type="ARBA" id="ARBA00023163"/>
    </source>
</evidence>
<dbReference type="InterPro" id="IPR028978">
    <property type="entry name" value="Chorismate_lyase_/UTRA_dom_sf"/>
</dbReference>
<evidence type="ECO:0000313" key="5">
    <source>
        <dbReference type="EMBL" id="RXN90156.1"/>
    </source>
</evidence>
<evidence type="ECO:0000256" key="1">
    <source>
        <dbReference type="ARBA" id="ARBA00023015"/>
    </source>
</evidence>
<dbReference type="AlphaFoldDB" id="A0A4Q1HJA3"/>
<dbReference type="PANTHER" id="PTHR44846">
    <property type="entry name" value="MANNOSYL-D-GLYCERATE TRANSPORT/METABOLISM SYSTEM REPRESSOR MNGR-RELATED"/>
    <property type="match status" value="1"/>
</dbReference>
<accession>A0A4Q1HJA3</accession>
<dbReference type="SUPFAM" id="SSF64288">
    <property type="entry name" value="Chorismate lyase-like"/>
    <property type="match status" value="1"/>
</dbReference>
<keyword evidence="2" id="KW-0238">DNA-binding</keyword>
<evidence type="ECO:0000259" key="4">
    <source>
        <dbReference type="PROSITE" id="PS50949"/>
    </source>
</evidence>
<name>A0A4Q1HJA3_9BURK</name>
<dbReference type="SMART" id="SM00866">
    <property type="entry name" value="UTRA"/>
    <property type="match status" value="1"/>
</dbReference>
<dbReference type="InterPro" id="IPR012702">
    <property type="entry name" value="CP_lyase_PhnF"/>
</dbReference>
<dbReference type="Pfam" id="PF07702">
    <property type="entry name" value="UTRA"/>
    <property type="match status" value="1"/>
</dbReference>
<dbReference type="GO" id="GO:0003700">
    <property type="term" value="F:DNA-binding transcription factor activity"/>
    <property type="evidence" value="ECO:0007669"/>
    <property type="project" value="InterPro"/>
</dbReference>
<dbReference type="CDD" id="cd07377">
    <property type="entry name" value="WHTH_GntR"/>
    <property type="match status" value="1"/>
</dbReference>
<reference evidence="5 6" key="1">
    <citation type="journal article" date="2017" name="Int. J. Syst. Evol. Microbiol.">
        <title>Achromobacter aloeverae sp. nov., isolated from the root of Aloe vera (L.) Burm.f.</title>
        <authorList>
            <person name="Kuncharoen N."/>
            <person name="Muramatsu Y."/>
            <person name="Shibata C."/>
            <person name="Kamakura Y."/>
            <person name="Nakagawa Y."/>
            <person name="Tanasupawat S."/>
        </authorList>
    </citation>
    <scope>NUCLEOTIDE SEQUENCE [LARGE SCALE GENOMIC DNA]</scope>
    <source>
        <strain evidence="5 6">AVA-1</strain>
    </source>
</reference>
<gene>
    <name evidence="5" type="primary">phnF</name>
    <name evidence="5" type="ORF">C7R54_11510</name>
</gene>
<dbReference type="SMART" id="SM00345">
    <property type="entry name" value="HTH_GNTR"/>
    <property type="match status" value="1"/>
</dbReference>
<keyword evidence="6" id="KW-1185">Reference proteome</keyword>
<dbReference type="NCBIfam" id="TIGR02325">
    <property type="entry name" value="C_P_lyase_phnF"/>
    <property type="match status" value="1"/>
</dbReference>
<keyword evidence="3" id="KW-0804">Transcription</keyword>
<dbReference type="GO" id="GO:0003677">
    <property type="term" value="F:DNA binding"/>
    <property type="evidence" value="ECO:0007669"/>
    <property type="project" value="UniProtKB-KW"/>
</dbReference>
<dbReference type="PROSITE" id="PS50949">
    <property type="entry name" value="HTH_GNTR"/>
    <property type="match status" value="1"/>
</dbReference>
<proteinExistence type="predicted"/>
<dbReference type="PANTHER" id="PTHR44846:SF1">
    <property type="entry name" value="MANNOSYL-D-GLYCERATE TRANSPORT_METABOLISM SYSTEM REPRESSOR MNGR-RELATED"/>
    <property type="match status" value="1"/>
</dbReference>
<dbReference type="InterPro" id="IPR011663">
    <property type="entry name" value="UTRA"/>
</dbReference>
<dbReference type="InterPro" id="IPR036388">
    <property type="entry name" value="WH-like_DNA-bd_sf"/>
</dbReference>
<dbReference type="InterPro" id="IPR050679">
    <property type="entry name" value="Bact_HTH_transcr_reg"/>
</dbReference>
<dbReference type="SUPFAM" id="SSF46785">
    <property type="entry name" value="Winged helix' DNA-binding domain"/>
    <property type="match status" value="1"/>
</dbReference>
<evidence type="ECO:0000313" key="6">
    <source>
        <dbReference type="Proteomes" id="UP000290849"/>
    </source>
</evidence>
<comment type="caution">
    <text evidence="5">The sequence shown here is derived from an EMBL/GenBank/DDBJ whole genome shotgun (WGS) entry which is preliminary data.</text>
</comment>
<dbReference type="EMBL" id="PYAL01000003">
    <property type="protein sequence ID" value="RXN90156.1"/>
    <property type="molecule type" value="Genomic_DNA"/>
</dbReference>
<feature type="domain" description="HTH gntR-type" evidence="4">
    <location>
        <begin position="16"/>
        <end position="84"/>
    </location>
</feature>
<dbReference type="PRINTS" id="PR00035">
    <property type="entry name" value="HTHGNTR"/>
</dbReference>
<dbReference type="Pfam" id="PF00392">
    <property type="entry name" value="GntR"/>
    <property type="match status" value="1"/>
</dbReference>
<dbReference type="InterPro" id="IPR000524">
    <property type="entry name" value="Tscrpt_reg_HTH_GntR"/>
</dbReference>
<dbReference type="Gene3D" id="1.10.10.10">
    <property type="entry name" value="Winged helix-like DNA-binding domain superfamily/Winged helix DNA-binding domain"/>
    <property type="match status" value="1"/>
</dbReference>
<sequence>MTVSSEGSLSPRRQGTSVWKQIEDTLLAEIVAGELGPGERLPSESALAERFGVNRHTVRRALAELSAQKMVQVENGRGAFVTQRVLSYRIDKQTRSLESMLRSGLDMKVKVLKAQQSIPPPDLASAMRLPLDARVWMIDSLSTIEGMPAISARHSIPVQRFPDFLDRYKHTKSLSATLKTYDVVSSRQSMIVSAKLGDTDDLKLLKLVHPAPVIVVESVYVDQQGVPVDHGFSRFAADRIDLKFD</sequence>
<dbReference type="Proteomes" id="UP000290849">
    <property type="component" value="Unassembled WGS sequence"/>
</dbReference>
<dbReference type="InterPro" id="IPR036390">
    <property type="entry name" value="WH_DNA-bd_sf"/>
</dbReference>
<dbReference type="Gene3D" id="3.40.1410.10">
    <property type="entry name" value="Chorismate lyase-like"/>
    <property type="match status" value="1"/>
</dbReference>